<dbReference type="Proteomes" id="UP000553756">
    <property type="component" value="Unassembled WGS sequence"/>
</dbReference>
<protein>
    <submittedName>
        <fullName evidence="2">Uncharacterized protein</fullName>
    </submittedName>
</protein>
<evidence type="ECO:0000256" key="1">
    <source>
        <dbReference type="SAM" id="MobiDB-lite"/>
    </source>
</evidence>
<reference evidence="2 3" key="1">
    <citation type="submission" date="2020-02" db="EMBL/GenBank/DDBJ databases">
        <title>Characterization of phylogenetic diversity of novel bifidobacterial species isolated in Czech ZOOs.</title>
        <authorList>
            <person name="Lugli G.A."/>
            <person name="Vera N.B."/>
            <person name="Ventura M."/>
        </authorList>
    </citation>
    <scope>NUCLEOTIDE SEQUENCE [LARGE SCALE GENOMIC DNA]</scope>
    <source>
        <strain evidence="2 3">DSM 109963</strain>
    </source>
</reference>
<keyword evidence="3" id="KW-1185">Reference proteome</keyword>
<accession>A0ABX1T198</accession>
<feature type="region of interest" description="Disordered" evidence="1">
    <location>
        <begin position="1"/>
        <end position="38"/>
    </location>
</feature>
<name>A0ABX1T198_9BIFI</name>
<comment type="caution">
    <text evidence="2">The sequence shown here is derived from an EMBL/GenBank/DDBJ whole genome shotgun (WGS) entry which is preliminary data.</text>
</comment>
<dbReference type="EMBL" id="JAAIIJ010000028">
    <property type="protein sequence ID" value="NMN02786.1"/>
    <property type="molecule type" value="Genomic_DNA"/>
</dbReference>
<evidence type="ECO:0000313" key="3">
    <source>
        <dbReference type="Proteomes" id="UP000553756"/>
    </source>
</evidence>
<sequence>MSDADAGETDGTTDEQQASNTSAAKSKAASLSKDSSLS</sequence>
<proteinExistence type="predicted"/>
<feature type="compositionally biased region" description="Acidic residues" evidence="1">
    <location>
        <begin position="1"/>
        <end position="13"/>
    </location>
</feature>
<organism evidence="2 3">
    <name type="scientific">Bifidobacterium panos</name>
    <dbReference type="NCBI Taxonomy" id="2675321"/>
    <lineage>
        <taxon>Bacteria</taxon>
        <taxon>Bacillati</taxon>
        <taxon>Actinomycetota</taxon>
        <taxon>Actinomycetes</taxon>
        <taxon>Bifidobacteriales</taxon>
        <taxon>Bifidobacteriaceae</taxon>
        <taxon>Bifidobacterium</taxon>
    </lineage>
</organism>
<gene>
    <name evidence="2" type="ORF">G1C94_1408</name>
</gene>
<evidence type="ECO:0000313" key="2">
    <source>
        <dbReference type="EMBL" id="NMN02786.1"/>
    </source>
</evidence>
<feature type="compositionally biased region" description="Low complexity" evidence="1">
    <location>
        <begin position="14"/>
        <end position="38"/>
    </location>
</feature>